<keyword evidence="2" id="KW-1185">Reference proteome</keyword>
<dbReference type="AlphaFoldDB" id="F9CWR9"/>
<reference evidence="1 2" key="1">
    <citation type="journal article" date="2011" name="J. Bacteriol.">
        <title>Genome Sequence of an Ammonia-Oxidizing Soil Archaeon, "Candidatus Nitrosoarchaeum koreensis" MY1.</title>
        <authorList>
            <person name="Kim B.K."/>
            <person name="Jung M.Y."/>
            <person name="Yu D.S."/>
            <person name="Park S.J."/>
            <person name="Oh T.K."/>
            <person name="Rhee S.K."/>
            <person name="Kim J.F."/>
        </authorList>
    </citation>
    <scope>NUCLEOTIDE SEQUENCE [LARGE SCALE GENOMIC DNA]</scope>
    <source>
        <strain evidence="1 2">MY1</strain>
    </source>
</reference>
<dbReference type="Proteomes" id="UP000004440">
    <property type="component" value="Unassembled WGS sequence"/>
</dbReference>
<protein>
    <submittedName>
        <fullName evidence="1">Uncharacterized protein</fullName>
    </submittedName>
</protein>
<proteinExistence type="predicted"/>
<comment type="caution">
    <text evidence="1">The sequence shown here is derived from an EMBL/GenBank/DDBJ whole genome shotgun (WGS) entry which is preliminary data.</text>
</comment>
<sequence length="39" mass="4578">MGKNYVEKAMKKILVEEQEKLEKEIQEAVQNKLKKLSSD</sequence>
<name>F9CWR9_9ARCH</name>
<organism evidence="1 2">
    <name type="scientific">Nitrosarchaeum koreense MY1</name>
    <dbReference type="NCBI Taxonomy" id="1001994"/>
    <lineage>
        <taxon>Archaea</taxon>
        <taxon>Nitrososphaerota</taxon>
        <taxon>Nitrososphaeria</taxon>
        <taxon>Nitrosopumilales</taxon>
        <taxon>Nitrosopumilaceae</taxon>
        <taxon>Nitrosarchaeum</taxon>
    </lineage>
</organism>
<dbReference type="EMBL" id="AFPU01000001">
    <property type="protein sequence ID" value="EGP93721.1"/>
    <property type="molecule type" value="Genomic_DNA"/>
</dbReference>
<evidence type="ECO:0000313" key="2">
    <source>
        <dbReference type="Proteomes" id="UP000004440"/>
    </source>
</evidence>
<gene>
    <name evidence="1" type="ORF">MY1_0961</name>
</gene>
<evidence type="ECO:0000313" key="1">
    <source>
        <dbReference type="EMBL" id="EGP93721.1"/>
    </source>
</evidence>
<accession>F9CWR9</accession>